<organism evidence="2 3">
    <name type="scientific">Undibacterium fentianense</name>
    <dbReference type="NCBI Taxonomy" id="2828728"/>
    <lineage>
        <taxon>Bacteria</taxon>
        <taxon>Pseudomonadati</taxon>
        <taxon>Pseudomonadota</taxon>
        <taxon>Betaproteobacteria</taxon>
        <taxon>Burkholderiales</taxon>
        <taxon>Oxalobacteraceae</taxon>
        <taxon>Undibacterium</taxon>
    </lineage>
</organism>
<keyword evidence="1" id="KW-0732">Signal</keyword>
<evidence type="ECO:0000313" key="3">
    <source>
        <dbReference type="Proteomes" id="UP000678545"/>
    </source>
</evidence>
<dbReference type="Proteomes" id="UP000678545">
    <property type="component" value="Unassembled WGS sequence"/>
</dbReference>
<evidence type="ECO:0000313" key="2">
    <source>
        <dbReference type="EMBL" id="MBR7801186.1"/>
    </source>
</evidence>
<feature type="chain" id="PRO_5037621133" evidence="1">
    <location>
        <begin position="23"/>
        <end position="160"/>
    </location>
</feature>
<feature type="signal peptide" evidence="1">
    <location>
        <begin position="1"/>
        <end position="22"/>
    </location>
</feature>
<dbReference type="Pfam" id="PF00300">
    <property type="entry name" value="His_Phos_1"/>
    <property type="match status" value="1"/>
</dbReference>
<evidence type="ECO:0000256" key="1">
    <source>
        <dbReference type="SAM" id="SignalP"/>
    </source>
</evidence>
<accession>A0A941E457</accession>
<reference evidence="2" key="1">
    <citation type="submission" date="2021-04" db="EMBL/GenBank/DDBJ databases">
        <title>novel species isolated from subtropical streams in China.</title>
        <authorList>
            <person name="Lu H."/>
        </authorList>
    </citation>
    <scope>NUCLEOTIDE SEQUENCE</scope>
    <source>
        <strain evidence="2">FT137W</strain>
    </source>
</reference>
<dbReference type="InterPro" id="IPR013078">
    <property type="entry name" value="His_Pase_superF_clade-1"/>
</dbReference>
<comment type="caution">
    <text evidence="2">The sequence shown here is derived from an EMBL/GenBank/DDBJ whole genome shotgun (WGS) entry which is preliminary data.</text>
</comment>
<protein>
    <submittedName>
        <fullName evidence="2">Histidine phosphatase family protein</fullName>
    </submittedName>
</protein>
<sequence>MKNTLRALLLILVCQISVSAWSQTIFIVRHGEKVDESRDPTLSLKGKQRAANLAMILRDAEIKKVYVTEFQRTQMTATPLAETRQIALTPYAAKESLNFGKSLLTAEVNTLVVGHSNTLLDILKGLGINDVKPVADDEYDRLFVVTLNKNASASYTLLRY</sequence>
<proteinExistence type="predicted"/>
<dbReference type="CDD" id="cd07040">
    <property type="entry name" value="HP"/>
    <property type="match status" value="1"/>
</dbReference>
<dbReference type="AlphaFoldDB" id="A0A941E457"/>
<dbReference type="RefSeq" id="WP_212676310.1">
    <property type="nucleotide sequence ID" value="NZ_JAGSPJ010000006.1"/>
</dbReference>
<dbReference type="SUPFAM" id="SSF53254">
    <property type="entry name" value="Phosphoglycerate mutase-like"/>
    <property type="match status" value="1"/>
</dbReference>
<name>A0A941E457_9BURK</name>
<dbReference type="Gene3D" id="3.40.50.1240">
    <property type="entry name" value="Phosphoglycerate mutase-like"/>
    <property type="match status" value="1"/>
</dbReference>
<dbReference type="EMBL" id="JAGSPJ010000006">
    <property type="protein sequence ID" value="MBR7801186.1"/>
    <property type="molecule type" value="Genomic_DNA"/>
</dbReference>
<gene>
    <name evidence="2" type="ORF">KDM90_14355</name>
</gene>
<keyword evidence="3" id="KW-1185">Reference proteome</keyword>
<dbReference type="InterPro" id="IPR029033">
    <property type="entry name" value="His_PPase_superfam"/>
</dbReference>